<accession>A0ABV3YTR3</accession>
<name>A0ABV3YTR3_9PSED</name>
<keyword evidence="1" id="KW-0378">Hydrolase</keyword>
<dbReference type="InterPro" id="IPR008886">
    <property type="entry name" value="UPF0227/Esterase_YqiA"/>
</dbReference>
<dbReference type="RefSeq" id="WP_369286450.1">
    <property type="nucleotide sequence ID" value="NZ_JBFTEG010000003.1"/>
</dbReference>
<dbReference type="PANTHER" id="PTHR35602:SF3">
    <property type="entry name" value="ESTERASE YQIA"/>
    <property type="match status" value="1"/>
</dbReference>
<evidence type="ECO:0000313" key="2">
    <source>
        <dbReference type="Proteomes" id="UP001560296"/>
    </source>
</evidence>
<dbReference type="InterPro" id="IPR029058">
    <property type="entry name" value="AB_hydrolase_fold"/>
</dbReference>
<gene>
    <name evidence="1" type="ORF">AB5S05_05295</name>
</gene>
<dbReference type="GO" id="GO:0016787">
    <property type="term" value="F:hydrolase activity"/>
    <property type="evidence" value="ECO:0007669"/>
    <property type="project" value="UniProtKB-KW"/>
</dbReference>
<proteinExistence type="predicted"/>
<reference evidence="1 2" key="1">
    <citation type="submission" date="2024-07" db="EMBL/GenBank/DDBJ databases">
        <authorList>
            <person name="Li M."/>
        </authorList>
    </citation>
    <scope>NUCLEOTIDE SEQUENCE [LARGE SCALE GENOMIC DNA]</scope>
    <source>
        <strain evidence="1 2">25A3E</strain>
    </source>
</reference>
<dbReference type="SUPFAM" id="SSF53474">
    <property type="entry name" value="alpha/beta-Hydrolases"/>
    <property type="match status" value="1"/>
</dbReference>
<dbReference type="Gene3D" id="3.40.50.1820">
    <property type="entry name" value="alpha/beta hydrolase"/>
    <property type="match status" value="1"/>
</dbReference>
<comment type="caution">
    <text evidence="1">The sequence shown here is derived from an EMBL/GenBank/DDBJ whole genome shotgun (WGS) entry which is preliminary data.</text>
</comment>
<dbReference type="Pfam" id="PF05728">
    <property type="entry name" value="UPF0227"/>
    <property type="match status" value="1"/>
</dbReference>
<keyword evidence="2" id="KW-1185">Reference proteome</keyword>
<keyword evidence="1" id="KW-0238">DNA-binding</keyword>
<dbReference type="GO" id="GO:0003677">
    <property type="term" value="F:DNA binding"/>
    <property type="evidence" value="ECO:0007669"/>
    <property type="project" value="UniProtKB-KW"/>
</dbReference>
<sequence length="215" mass="24174">MTPSILYLHGLNSSPASLKASQLWRAMQRLDLAPQLRVPALHHHPRQAIAQAEALIGELGRPVLVGSSLGGYYATHLAERYGLRALLINPAVRPHLLFDGYLGPQQNYYSDETWELTAEHVAALAELEVPPPQDPARYQVWLQTADETLDYRQAERYYRACALRIQAGGDHGFQGFAERLPMLFAFAGIDATRWRHIDFSDLQDDSRPHGPAERL</sequence>
<dbReference type="PANTHER" id="PTHR35602">
    <property type="entry name" value="ESTERASE YQIA-RELATED"/>
    <property type="match status" value="1"/>
</dbReference>
<dbReference type="Proteomes" id="UP001560296">
    <property type="component" value="Unassembled WGS sequence"/>
</dbReference>
<protein>
    <submittedName>
        <fullName evidence="1">YqiA/YcfP family alpha/beta fold hydrolase</fullName>
    </submittedName>
</protein>
<organism evidence="1 2">
    <name type="scientific">Pseudomonas zhanjiangensis</name>
    <dbReference type="NCBI Taxonomy" id="3239015"/>
    <lineage>
        <taxon>Bacteria</taxon>
        <taxon>Pseudomonadati</taxon>
        <taxon>Pseudomonadota</taxon>
        <taxon>Gammaproteobacteria</taxon>
        <taxon>Pseudomonadales</taxon>
        <taxon>Pseudomonadaceae</taxon>
        <taxon>Pseudomonas</taxon>
    </lineage>
</organism>
<evidence type="ECO:0000313" key="1">
    <source>
        <dbReference type="EMBL" id="MEX6501472.1"/>
    </source>
</evidence>
<dbReference type="EMBL" id="JBFTEG010000003">
    <property type="protein sequence ID" value="MEX6501472.1"/>
    <property type="molecule type" value="Genomic_DNA"/>
</dbReference>